<dbReference type="Proteomes" id="UP000033699">
    <property type="component" value="Unassembled WGS sequence"/>
</dbReference>
<dbReference type="CDD" id="cd00317">
    <property type="entry name" value="cyclophilin"/>
    <property type="match status" value="1"/>
</dbReference>
<keyword evidence="2 5" id="KW-0413">Isomerase</keyword>
<accession>A0A0F2TDF7</accession>
<keyword evidence="2" id="KW-0697">Rotamase</keyword>
<dbReference type="InterPro" id="IPR002130">
    <property type="entry name" value="Cyclophilin-type_PPIase_dom"/>
</dbReference>
<dbReference type="EMBL" id="JZKH01000059">
    <property type="protein sequence ID" value="KJS59782.1"/>
    <property type="molecule type" value="Genomic_DNA"/>
</dbReference>
<evidence type="ECO:0000256" key="1">
    <source>
        <dbReference type="ARBA" id="ARBA00002388"/>
    </source>
</evidence>
<feature type="domain" description="PPIase cyclophilin-type" evidence="4">
    <location>
        <begin position="131"/>
        <end position="279"/>
    </location>
</feature>
<dbReference type="Pfam" id="PF00160">
    <property type="entry name" value="Pro_isomerase"/>
    <property type="match status" value="1"/>
</dbReference>
<name>A0A0F2TDF7_STRR3</name>
<feature type="region of interest" description="Disordered" evidence="3">
    <location>
        <begin position="56"/>
        <end position="112"/>
    </location>
</feature>
<evidence type="ECO:0000313" key="6">
    <source>
        <dbReference type="Proteomes" id="UP000033699"/>
    </source>
</evidence>
<evidence type="ECO:0000256" key="3">
    <source>
        <dbReference type="SAM" id="MobiDB-lite"/>
    </source>
</evidence>
<dbReference type="AlphaFoldDB" id="A0A0F2TDF7"/>
<dbReference type="PATRIC" id="fig|359131.3.peg.6078"/>
<dbReference type="InterPro" id="IPR044666">
    <property type="entry name" value="Cyclophilin_A-like"/>
</dbReference>
<comment type="function">
    <text evidence="1 2">PPIases accelerate the folding of proteins. It catalyzes the cis-trans isomerization of proline imidic peptide bonds in oligopeptides.</text>
</comment>
<dbReference type="PROSITE" id="PS50072">
    <property type="entry name" value="CSA_PPIASE_2"/>
    <property type="match status" value="1"/>
</dbReference>
<proteinExistence type="inferred from homology"/>
<reference evidence="5 6" key="1">
    <citation type="submission" date="2015-02" db="EMBL/GenBank/DDBJ databases">
        <authorList>
            <person name="Ju K.-S."/>
            <person name="Doroghazi J.R."/>
            <person name="Metcalf W."/>
        </authorList>
    </citation>
    <scope>NUCLEOTIDE SEQUENCE [LARGE SCALE GENOMIC DNA]</scope>
    <source>
        <strain evidence="5 6">ATCC 31215</strain>
    </source>
</reference>
<dbReference type="Gene3D" id="2.40.100.10">
    <property type="entry name" value="Cyclophilin-like"/>
    <property type="match status" value="1"/>
</dbReference>
<dbReference type="InterPro" id="IPR029000">
    <property type="entry name" value="Cyclophilin-like_dom_sf"/>
</dbReference>
<feature type="region of interest" description="Disordered" evidence="3">
    <location>
        <begin position="1"/>
        <end position="29"/>
    </location>
</feature>
<sequence>MVSSEQRRRQLAREKYERQMERRATAVAARRRRNTILGASLAVVVLAGGGALVGSGAFSSDKDDKKDVSAASTPQSAPTQPTEPAMPTRKPVEGCTDPAPGAPNGKQWKAEPAMSVDQAASYTMALDSNCGKVTIALDAAKAPHTVNSFNFLAGEHFFDHTKCHRLTTDGIFVLQCGDPTASATVPGGTGGPGYQFKDENLSGATYPAGTVAMANSGPDTNGSQFFLVYKDTKLPPSYIPFGKITGGLDVVQKIAAAGTLEGAPDGHPMADVTFNSVTVSKG</sequence>
<keyword evidence="6" id="KW-1185">Reference proteome</keyword>
<comment type="caution">
    <text evidence="5">The sequence shown here is derived from an EMBL/GenBank/DDBJ whole genome shotgun (WGS) entry which is preliminary data.</text>
</comment>
<organism evidence="5 6">
    <name type="scientific">Streptomyces rubellomurinus (strain ATCC 31215)</name>
    <dbReference type="NCBI Taxonomy" id="359131"/>
    <lineage>
        <taxon>Bacteria</taxon>
        <taxon>Bacillati</taxon>
        <taxon>Actinomycetota</taxon>
        <taxon>Actinomycetes</taxon>
        <taxon>Kitasatosporales</taxon>
        <taxon>Streptomycetaceae</taxon>
        <taxon>Streptomyces</taxon>
    </lineage>
</organism>
<dbReference type="SUPFAM" id="SSF50891">
    <property type="entry name" value="Cyclophilin-like"/>
    <property type="match status" value="1"/>
</dbReference>
<feature type="compositionally biased region" description="Basic and acidic residues" evidence="3">
    <location>
        <begin position="1"/>
        <end position="24"/>
    </location>
</feature>
<feature type="compositionally biased region" description="Polar residues" evidence="3">
    <location>
        <begin position="73"/>
        <end position="82"/>
    </location>
</feature>
<dbReference type="RefSeq" id="WP_045700540.1">
    <property type="nucleotide sequence ID" value="NZ_JZKH01000059.1"/>
</dbReference>
<comment type="catalytic activity">
    <reaction evidence="2">
        <text>[protein]-peptidylproline (omega=180) = [protein]-peptidylproline (omega=0)</text>
        <dbReference type="Rhea" id="RHEA:16237"/>
        <dbReference type="Rhea" id="RHEA-COMP:10747"/>
        <dbReference type="Rhea" id="RHEA-COMP:10748"/>
        <dbReference type="ChEBI" id="CHEBI:83833"/>
        <dbReference type="ChEBI" id="CHEBI:83834"/>
        <dbReference type="EC" id="5.2.1.8"/>
    </reaction>
</comment>
<dbReference type="GO" id="GO:0003755">
    <property type="term" value="F:peptidyl-prolyl cis-trans isomerase activity"/>
    <property type="evidence" value="ECO:0007669"/>
    <property type="project" value="UniProtKB-UniRule"/>
</dbReference>
<dbReference type="OrthoDB" id="5507614at2"/>
<dbReference type="PANTHER" id="PTHR45625:SF3">
    <property type="entry name" value="PEPTIDYL-PROLYL CIS-TRANS ISOMERASE B-RELATED"/>
    <property type="match status" value="1"/>
</dbReference>
<evidence type="ECO:0000256" key="2">
    <source>
        <dbReference type="RuleBase" id="RU363019"/>
    </source>
</evidence>
<evidence type="ECO:0000313" key="5">
    <source>
        <dbReference type="EMBL" id="KJS59782.1"/>
    </source>
</evidence>
<protein>
    <recommendedName>
        <fullName evidence="2">Peptidyl-prolyl cis-trans isomerase</fullName>
        <shortName evidence="2">PPIase</shortName>
        <ecNumber evidence="2">5.2.1.8</ecNumber>
    </recommendedName>
</protein>
<dbReference type="PANTHER" id="PTHR45625">
    <property type="entry name" value="PEPTIDYL-PROLYL CIS-TRANS ISOMERASE-RELATED"/>
    <property type="match status" value="1"/>
</dbReference>
<gene>
    <name evidence="5" type="ORF">VM95_25215</name>
</gene>
<dbReference type="EC" id="5.2.1.8" evidence="2"/>
<comment type="similarity">
    <text evidence="2">Belongs to the cyclophilin-type PPIase family.</text>
</comment>
<evidence type="ECO:0000259" key="4">
    <source>
        <dbReference type="PROSITE" id="PS50072"/>
    </source>
</evidence>
<dbReference type="PRINTS" id="PR00153">
    <property type="entry name" value="CSAPPISMRASE"/>
</dbReference>